<dbReference type="AlphaFoldDB" id="A0A7N0T8S8"/>
<dbReference type="EnsemblPlants" id="Kaladp0024s0847.1.v1.1">
    <property type="protein sequence ID" value="Kaladp0024s0847.1.v1.1.CDS.1"/>
    <property type="gene ID" value="Kaladp0024s0847.v1.1"/>
</dbReference>
<dbReference type="Gramene" id="Kaladp0024s0847.1.v1.1">
    <property type="protein sequence ID" value="Kaladp0024s0847.1.v1.1.CDS.1"/>
    <property type="gene ID" value="Kaladp0024s0847.v1.1"/>
</dbReference>
<evidence type="ECO:0000313" key="2">
    <source>
        <dbReference type="Proteomes" id="UP000594263"/>
    </source>
</evidence>
<reference evidence="1" key="1">
    <citation type="submission" date="2021-01" db="UniProtKB">
        <authorList>
            <consortium name="EnsemblPlants"/>
        </authorList>
    </citation>
    <scope>IDENTIFICATION</scope>
</reference>
<sequence length="58" mass="7032">MSVMRRVDFFIFINIWQGDKYDMRVRISLWSHCLRCISRPICIIGELFYYLLLALSKT</sequence>
<evidence type="ECO:0000313" key="1">
    <source>
        <dbReference type="EnsemblPlants" id="Kaladp0024s0847.1.v1.1.CDS.1"/>
    </source>
</evidence>
<accession>A0A7N0T8S8</accession>
<keyword evidence="2" id="KW-1185">Reference proteome</keyword>
<name>A0A7N0T8S8_KALFE</name>
<protein>
    <submittedName>
        <fullName evidence="1">Uncharacterized protein</fullName>
    </submittedName>
</protein>
<organism evidence="1 2">
    <name type="scientific">Kalanchoe fedtschenkoi</name>
    <name type="common">Lavender scallops</name>
    <name type="synonym">South American air plant</name>
    <dbReference type="NCBI Taxonomy" id="63787"/>
    <lineage>
        <taxon>Eukaryota</taxon>
        <taxon>Viridiplantae</taxon>
        <taxon>Streptophyta</taxon>
        <taxon>Embryophyta</taxon>
        <taxon>Tracheophyta</taxon>
        <taxon>Spermatophyta</taxon>
        <taxon>Magnoliopsida</taxon>
        <taxon>eudicotyledons</taxon>
        <taxon>Gunneridae</taxon>
        <taxon>Pentapetalae</taxon>
        <taxon>Saxifragales</taxon>
        <taxon>Crassulaceae</taxon>
        <taxon>Kalanchoe</taxon>
    </lineage>
</organism>
<dbReference type="Proteomes" id="UP000594263">
    <property type="component" value="Unplaced"/>
</dbReference>
<proteinExistence type="predicted"/>